<keyword evidence="1" id="KW-0175">Coiled coil</keyword>
<dbReference type="EMBL" id="FXUL01000005">
    <property type="protein sequence ID" value="SMP58050.1"/>
    <property type="molecule type" value="Genomic_DNA"/>
</dbReference>
<proteinExistence type="predicted"/>
<evidence type="ECO:0000313" key="3">
    <source>
        <dbReference type="Proteomes" id="UP001158049"/>
    </source>
</evidence>
<feature type="coiled-coil region" evidence="1">
    <location>
        <begin position="61"/>
        <end position="97"/>
    </location>
</feature>
<evidence type="ECO:0000256" key="1">
    <source>
        <dbReference type="SAM" id="Coils"/>
    </source>
</evidence>
<name>A0ABY1Q5G0_9BURK</name>
<dbReference type="RefSeq" id="WP_283442069.1">
    <property type="nucleotide sequence ID" value="NZ_FXUL01000005.1"/>
</dbReference>
<comment type="caution">
    <text evidence="2">The sequence shown here is derived from an EMBL/GenBank/DDBJ whole genome shotgun (WGS) entry which is preliminary data.</text>
</comment>
<dbReference type="Proteomes" id="UP001158049">
    <property type="component" value="Unassembled WGS sequence"/>
</dbReference>
<evidence type="ECO:0000313" key="2">
    <source>
        <dbReference type="EMBL" id="SMP58050.1"/>
    </source>
</evidence>
<organism evidence="2 3">
    <name type="scientific">Noviherbaspirillum suwonense</name>
    <dbReference type="NCBI Taxonomy" id="1224511"/>
    <lineage>
        <taxon>Bacteria</taxon>
        <taxon>Pseudomonadati</taxon>
        <taxon>Pseudomonadota</taxon>
        <taxon>Betaproteobacteria</taxon>
        <taxon>Burkholderiales</taxon>
        <taxon>Oxalobacteraceae</taxon>
        <taxon>Noviherbaspirillum</taxon>
    </lineage>
</organism>
<reference evidence="2 3" key="1">
    <citation type="submission" date="2017-05" db="EMBL/GenBank/DDBJ databases">
        <authorList>
            <person name="Varghese N."/>
            <person name="Submissions S."/>
        </authorList>
    </citation>
    <scope>NUCLEOTIDE SEQUENCE [LARGE SCALE GENOMIC DNA]</scope>
    <source>
        <strain evidence="2 3">DSM 26001</strain>
    </source>
</reference>
<accession>A0ABY1Q5G0</accession>
<gene>
    <name evidence="2" type="ORF">SAMN06295970_105211</name>
</gene>
<keyword evidence="3" id="KW-1185">Reference proteome</keyword>
<sequence>MTQNVQDYPPNARRILNEIMMLLFTPEAVIGGSISTDQVGTLIAQFLNAAKSDVTTVKCLLSKLLVQLETLESQIELRETEEANRAFQVALKAQEERLHSMRPIQAERLRDEAQKSLHKWRVTDQNVISQKIKSKELLTLPEFLDTRGVSKRAVGSALAWGRMFCITGPDGQDYYPTFFADSSDYVRQCLGKVCQALGDIPAYAKYQFLTTDSHWLINGGTPIQAIRMGRVYDVLQTTKWLLQP</sequence>
<protein>
    <submittedName>
        <fullName evidence="2">Uncharacterized protein</fullName>
    </submittedName>
</protein>